<keyword evidence="2 8" id="KW-0597">Phosphoprotein</keyword>
<evidence type="ECO:0000256" key="4">
    <source>
        <dbReference type="ARBA" id="ARBA00023015"/>
    </source>
</evidence>
<dbReference type="Pfam" id="PF00486">
    <property type="entry name" value="Trans_reg_C"/>
    <property type="match status" value="1"/>
</dbReference>
<dbReference type="FunFam" id="3.40.50.2300:FF:000001">
    <property type="entry name" value="DNA-binding response regulator PhoB"/>
    <property type="match status" value="1"/>
</dbReference>
<keyword evidence="6" id="KW-0804">Transcription</keyword>
<feature type="domain" description="OmpR/PhoB-type" evidence="11">
    <location>
        <begin position="122"/>
        <end position="217"/>
    </location>
</feature>
<evidence type="ECO:0000256" key="3">
    <source>
        <dbReference type="ARBA" id="ARBA00023012"/>
    </source>
</evidence>
<protein>
    <recommendedName>
        <fullName evidence="1">Stage 0 sporulation protein A homolog</fullName>
    </recommendedName>
</protein>
<dbReference type="PANTHER" id="PTHR48111:SF1">
    <property type="entry name" value="TWO-COMPONENT RESPONSE REGULATOR ORR33"/>
    <property type="match status" value="1"/>
</dbReference>
<evidence type="ECO:0000313" key="13">
    <source>
        <dbReference type="Proteomes" id="UP000886757"/>
    </source>
</evidence>
<feature type="DNA-binding region" description="OmpR/PhoB-type" evidence="9">
    <location>
        <begin position="122"/>
        <end position="217"/>
    </location>
</feature>
<dbReference type="Gene3D" id="3.40.50.2300">
    <property type="match status" value="1"/>
</dbReference>
<dbReference type="GO" id="GO:0000156">
    <property type="term" value="F:phosphorelay response regulator activity"/>
    <property type="evidence" value="ECO:0007669"/>
    <property type="project" value="TreeGrafter"/>
</dbReference>
<evidence type="ECO:0000256" key="9">
    <source>
        <dbReference type="PROSITE-ProRule" id="PRU01091"/>
    </source>
</evidence>
<comment type="function">
    <text evidence="7">May play the central regulatory role in sporulation. It may be an element of the effector pathway responsible for the activation of sporulation genes in response to nutritional stress. Spo0A may act in concert with spo0H (a sigma factor) to control the expression of some genes that are critical to the sporulation process.</text>
</comment>
<dbReference type="CDD" id="cd00383">
    <property type="entry name" value="trans_reg_C"/>
    <property type="match status" value="1"/>
</dbReference>
<evidence type="ECO:0000256" key="6">
    <source>
        <dbReference type="ARBA" id="ARBA00023163"/>
    </source>
</evidence>
<keyword evidence="3" id="KW-0902">Two-component regulatory system</keyword>
<evidence type="ECO:0000256" key="8">
    <source>
        <dbReference type="PROSITE-ProRule" id="PRU00169"/>
    </source>
</evidence>
<evidence type="ECO:0000256" key="1">
    <source>
        <dbReference type="ARBA" id="ARBA00018672"/>
    </source>
</evidence>
<comment type="caution">
    <text evidence="12">The sequence shown here is derived from an EMBL/GenBank/DDBJ whole genome shotgun (WGS) entry which is preliminary data.</text>
</comment>
<evidence type="ECO:0000259" key="10">
    <source>
        <dbReference type="PROSITE" id="PS50110"/>
    </source>
</evidence>
<dbReference type="GO" id="GO:0006355">
    <property type="term" value="P:regulation of DNA-templated transcription"/>
    <property type="evidence" value="ECO:0007669"/>
    <property type="project" value="InterPro"/>
</dbReference>
<feature type="domain" description="Response regulatory" evidence="10">
    <location>
        <begin position="3"/>
        <end position="115"/>
    </location>
</feature>
<dbReference type="EMBL" id="DVGK01000006">
    <property type="protein sequence ID" value="HIR12356.1"/>
    <property type="molecule type" value="Genomic_DNA"/>
</dbReference>
<dbReference type="SMART" id="SM00448">
    <property type="entry name" value="REC"/>
    <property type="match status" value="1"/>
</dbReference>
<accession>A0A9D1A9C5</accession>
<dbReference type="SMART" id="SM00862">
    <property type="entry name" value="Trans_reg_C"/>
    <property type="match status" value="1"/>
</dbReference>
<proteinExistence type="predicted"/>
<dbReference type="Proteomes" id="UP000886757">
    <property type="component" value="Unassembled WGS sequence"/>
</dbReference>
<dbReference type="GO" id="GO:0032993">
    <property type="term" value="C:protein-DNA complex"/>
    <property type="evidence" value="ECO:0007669"/>
    <property type="project" value="TreeGrafter"/>
</dbReference>
<evidence type="ECO:0000256" key="2">
    <source>
        <dbReference type="ARBA" id="ARBA00022553"/>
    </source>
</evidence>
<dbReference type="PROSITE" id="PS50110">
    <property type="entry name" value="RESPONSE_REGULATORY"/>
    <property type="match status" value="1"/>
</dbReference>
<dbReference type="InterPro" id="IPR039420">
    <property type="entry name" value="WalR-like"/>
</dbReference>
<evidence type="ECO:0000256" key="5">
    <source>
        <dbReference type="ARBA" id="ARBA00023125"/>
    </source>
</evidence>
<dbReference type="InterPro" id="IPR011006">
    <property type="entry name" value="CheY-like_superfamily"/>
</dbReference>
<dbReference type="Gene3D" id="6.10.250.690">
    <property type="match status" value="1"/>
</dbReference>
<gene>
    <name evidence="12" type="ORF">IAB31_00335</name>
</gene>
<dbReference type="Gene3D" id="1.10.10.10">
    <property type="entry name" value="Winged helix-like DNA-binding domain superfamily/Winged helix DNA-binding domain"/>
    <property type="match status" value="1"/>
</dbReference>
<dbReference type="InterPro" id="IPR036388">
    <property type="entry name" value="WH-like_DNA-bd_sf"/>
</dbReference>
<dbReference type="GO" id="GO:0005829">
    <property type="term" value="C:cytosol"/>
    <property type="evidence" value="ECO:0007669"/>
    <property type="project" value="TreeGrafter"/>
</dbReference>
<dbReference type="InterPro" id="IPR001789">
    <property type="entry name" value="Sig_transdc_resp-reg_receiver"/>
</dbReference>
<evidence type="ECO:0000256" key="7">
    <source>
        <dbReference type="ARBA" id="ARBA00024867"/>
    </source>
</evidence>
<feature type="modified residue" description="4-aspartylphosphate" evidence="8">
    <location>
        <position position="52"/>
    </location>
</feature>
<dbReference type="AlphaFoldDB" id="A0A9D1A9C5"/>
<evidence type="ECO:0000313" key="12">
    <source>
        <dbReference type="EMBL" id="HIR12356.1"/>
    </source>
</evidence>
<reference evidence="12" key="2">
    <citation type="journal article" date="2021" name="PeerJ">
        <title>Extensive microbial diversity within the chicken gut microbiome revealed by metagenomics and culture.</title>
        <authorList>
            <person name="Gilroy R."/>
            <person name="Ravi A."/>
            <person name="Getino M."/>
            <person name="Pursley I."/>
            <person name="Horton D.L."/>
            <person name="Alikhan N.F."/>
            <person name="Baker D."/>
            <person name="Gharbi K."/>
            <person name="Hall N."/>
            <person name="Watson M."/>
            <person name="Adriaenssens E.M."/>
            <person name="Foster-Nyarko E."/>
            <person name="Jarju S."/>
            <person name="Secka A."/>
            <person name="Antonio M."/>
            <person name="Oren A."/>
            <person name="Chaudhuri R.R."/>
            <person name="La Ragione R."/>
            <person name="Hildebrand F."/>
            <person name="Pallen M.J."/>
        </authorList>
    </citation>
    <scope>NUCLEOTIDE SEQUENCE</scope>
    <source>
        <strain evidence="12">ChiSjej4B22-8148</strain>
    </source>
</reference>
<dbReference type="InterPro" id="IPR001867">
    <property type="entry name" value="OmpR/PhoB-type_DNA-bd"/>
</dbReference>
<keyword evidence="5 9" id="KW-0238">DNA-binding</keyword>
<dbReference type="PROSITE" id="PS51755">
    <property type="entry name" value="OMPR_PHOB"/>
    <property type="match status" value="1"/>
</dbReference>
<dbReference type="PANTHER" id="PTHR48111">
    <property type="entry name" value="REGULATOR OF RPOS"/>
    <property type="match status" value="1"/>
</dbReference>
<dbReference type="GO" id="GO:0000976">
    <property type="term" value="F:transcription cis-regulatory region binding"/>
    <property type="evidence" value="ECO:0007669"/>
    <property type="project" value="TreeGrafter"/>
</dbReference>
<evidence type="ECO:0000259" key="11">
    <source>
        <dbReference type="PROSITE" id="PS51755"/>
    </source>
</evidence>
<keyword evidence="4" id="KW-0805">Transcription regulation</keyword>
<name>A0A9D1A9C5_9FIRM</name>
<organism evidence="12 13">
    <name type="scientific">Candidatus Choladousia intestinavium</name>
    <dbReference type="NCBI Taxonomy" id="2840727"/>
    <lineage>
        <taxon>Bacteria</taxon>
        <taxon>Bacillati</taxon>
        <taxon>Bacillota</taxon>
        <taxon>Clostridia</taxon>
        <taxon>Lachnospirales</taxon>
        <taxon>Lachnospiraceae</taxon>
        <taxon>Lachnospiraceae incertae sedis</taxon>
        <taxon>Candidatus Choladousia</taxon>
    </lineage>
</organism>
<reference evidence="12" key="1">
    <citation type="submission" date="2020-10" db="EMBL/GenBank/DDBJ databases">
        <authorList>
            <person name="Gilroy R."/>
        </authorList>
    </citation>
    <scope>NUCLEOTIDE SEQUENCE</scope>
    <source>
        <strain evidence="12">ChiSjej4B22-8148</strain>
    </source>
</reference>
<sequence length="217" mass="25045">MIRILTVEDEKPISNLLRMSLEKAGYSCTCAYDGAEAAEFLEHDRYDLVLLDIMLPEINGFELMEYIRPMEIPVIFITAKADVDDKVKGLRLGAEDYIVKPFEIAELLARVDVVLRRYHKNKAVFEIGGLVIDTCSMQVKKDGEEIRLTKKEYDLLILFVQNPGRALYRDTIYEHVWGGEYQFGSKTVDLHVQRLRRKAGWENILKAVNKVGYRLEV</sequence>
<dbReference type="SUPFAM" id="SSF52172">
    <property type="entry name" value="CheY-like"/>
    <property type="match status" value="1"/>
</dbReference>
<dbReference type="Pfam" id="PF00072">
    <property type="entry name" value="Response_reg"/>
    <property type="match status" value="1"/>
</dbReference>